<protein>
    <submittedName>
        <fullName evidence="3">Rho-GAP domain-containing protein</fullName>
    </submittedName>
</protein>
<dbReference type="WBParaSite" id="TCNE_0001754101-mRNA-1">
    <property type="protein sequence ID" value="TCNE_0001754101-mRNA-1"/>
    <property type="gene ID" value="TCNE_0001754101"/>
</dbReference>
<reference evidence="3" key="1">
    <citation type="submission" date="2016-06" db="UniProtKB">
        <authorList>
            <consortium name="WormBaseParasite"/>
        </authorList>
    </citation>
    <scope>IDENTIFICATION</scope>
</reference>
<feature type="region of interest" description="Disordered" evidence="1">
    <location>
        <begin position="54"/>
        <end position="91"/>
    </location>
</feature>
<evidence type="ECO:0000313" key="2">
    <source>
        <dbReference type="Proteomes" id="UP000050794"/>
    </source>
</evidence>
<dbReference type="AlphaFoldDB" id="A0A183V9X0"/>
<proteinExistence type="predicted"/>
<evidence type="ECO:0000313" key="3">
    <source>
        <dbReference type="WBParaSite" id="TCNE_0001754101-mRNA-1"/>
    </source>
</evidence>
<dbReference type="Proteomes" id="UP000050794">
    <property type="component" value="Unassembled WGS sequence"/>
</dbReference>
<evidence type="ECO:0000256" key="1">
    <source>
        <dbReference type="SAM" id="MobiDB-lite"/>
    </source>
</evidence>
<organism evidence="2 3">
    <name type="scientific">Toxocara canis</name>
    <name type="common">Canine roundworm</name>
    <dbReference type="NCBI Taxonomy" id="6265"/>
    <lineage>
        <taxon>Eukaryota</taxon>
        <taxon>Metazoa</taxon>
        <taxon>Ecdysozoa</taxon>
        <taxon>Nematoda</taxon>
        <taxon>Chromadorea</taxon>
        <taxon>Rhabditida</taxon>
        <taxon>Spirurina</taxon>
        <taxon>Ascaridomorpha</taxon>
        <taxon>Ascaridoidea</taxon>
        <taxon>Toxocaridae</taxon>
        <taxon>Toxocara</taxon>
    </lineage>
</organism>
<name>A0A183V9X0_TOXCA</name>
<sequence>LNLLLEATVFKPGTLSPMHSNIITRSFSTIDMISQNIADFRKIFGPLKVFEKRDDSAVPGGAQSPDLRSPHGRGGTSSNEKDANKAQATYHSNTNALLSRCHSAQFADNQASGTLKG</sequence>
<accession>A0A183V9X0</accession>
<keyword evidence="2" id="KW-1185">Reference proteome</keyword>